<reference evidence="1" key="1">
    <citation type="submission" date="2020-03" db="EMBL/GenBank/DDBJ databases">
        <title>The deep terrestrial virosphere.</title>
        <authorList>
            <person name="Holmfeldt K."/>
            <person name="Nilsson E."/>
            <person name="Simone D."/>
            <person name="Lopez-Fernandez M."/>
            <person name="Wu X."/>
            <person name="de Brujin I."/>
            <person name="Lundin D."/>
            <person name="Andersson A."/>
            <person name="Bertilsson S."/>
            <person name="Dopson M."/>
        </authorList>
    </citation>
    <scope>NUCLEOTIDE SEQUENCE</scope>
    <source>
        <strain evidence="1">MM415B06410</strain>
    </source>
</reference>
<gene>
    <name evidence="1" type="ORF">MM415B06410_0007</name>
</gene>
<proteinExistence type="predicted"/>
<evidence type="ECO:0000313" key="1">
    <source>
        <dbReference type="EMBL" id="QJA97281.1"/>
    </source>
</evidence>
<dbReference type="EMBL" id="MT143479">
    <property type="protein sequence ID" value="QJA97281.1"/>
    <property type="molecule type" value="Genomic_DNA"/>
</dbReference>
<sequence>MKLNPIFNLEKSDRHREVMPRLSDAAQYARELYQGGFKMTLALREASQLYHADIHTIASELGFRGGKSQRRRMK</sequence>
<accession>A0A6M3LWI4</accession>
<protein>
    <submittedName>
        <fullName evidence="1">Uncharacterized protein</fullName>
    </submittedName>
</protein>
<name>A0A6M3LWI4_9ZZZZ</name>
<dbReference type="AlphaFoldDB" id="A0A6M3LWI4"/>
<organism evidence="1">
    <name type="scientific">viral metagenome</name>
    <dbReference type="NCBI Taxonomy" id="1070528"/>
    <lineage>
        <taxon>unclassified sequences</taxon>
        <taxon>metagenomes</taxon>
        <taxon>organismal metagenomes</taxon>
    </lineage>
</organism>